<accession>A0A5J4ZPN1</accession>
<evidence type="ECO:0000313" key="2">
    <source>
        <dbReference type="Proteomes" id="UP000325577"/>
    </source>
</evidence>
<reference evidence="1 2" key="1">
    <citation type="submission" date="2019-09" db="EMBL/GenBank/DDBJ databases">
        <title>A chromosome-level genome assembly of the Chinese tupelo Nyssa sinensis.</title>
        <authorList>
            <person name="Yang X."/>
            <person name="Kang M."/>
            <person name="Yang Y."/>
            <person name="Xiong H."/>
            <person name="Wang M."/>
            <person name="Zhang Z."/>
            <person name="Wang Z."/>
            <person name="Wu H."/>
            <person name="Ma T."/>
            <person name="Liu J."/>
            <person name="Xi Z."/>
        </authorList>
    </citation>
    <scope>NUCLEOTIDE SEQUENCE [LARGE SCALE GENOMIC DNA]</scope>
    <source>
        <strain evidence="1">J267</strain>
        <tissue evidence="1">Leaf</tissue>
    </source>
</reference>
<dbReference type="Proteomes" id="UP000325577">
    <property type="component" value="Linkage Group LG6"/>
</dbReference>
<name>A0A5J4ZPN1_9ASTE</name>
<sequence>MSIFLSHEETKTEREGKTWQLGSITGLMDIFISDPFVYECLLYRSGLDISLLGPKFTAKLKACFRV</sequence>
<evidence type="ECO:0000313" key="1">
    <source>
        <dbReference type="EMBL" id="KAA8519087.1"/>
    </source>
</evidence>
<organism evidence="1 2">
    <name type="scientific">Nyssa sinensis</name>
    <dbReference type="NCBI Taxonomy" id="561372"/>
    <lineage>
        <taxon>Eukaryota</taxon>
        <taxon>Viridiplantae</taxon>
        <taxon>Streptophyta</taxon>
        <taxon>Embryophyta</taxon>
        <taxon>Tracheophyta</taxon>
        <taxon>Spermatophyta</taxon>
        <taxon>Magnoliopsida</taxon>
        <taxon>eudicotyledons</taxon>
        <taxon>Gunneridae</taxon>
        <taxon>Pentapetalae</taxon>
        <taxon>asterids</taxon>
        <taxon>Cornales</taxon>
        <taxon>Nyssaceae</taxon>
        <taxon>Nyssa</taxon>
    </lineage>
</organism>
<dbReference type="AlphaFoldDB" id="A0A5J4ZPN1"/>
<proteinExistence type="predicted"/>
<protein>
    <submittedName>
        <fullName evidence="1">Uncharacterized protein</fullName>
    </submittedName>
</protein>
<keyword evidence="2" id="KW-1185">Reference proteome</keyword>
<dbReference type="EMBL" id="CM018049">
    <property type="protein sequence ID" value="KAA8519087.1"/>
    <property type="molecule type" value="Genomic_DNA"/>
</dbReference>
<gene>
    <name evidence="1" type="ORF">F0562_013343</name>
</gene>